<dbReference type="PANTHER" id="PTHR30535:SF4">
    <property type="entry name" value="HEMIN-BINDING PERIPLASMIC PROTEIN HMUT"/>
    <property type="match status" value="1"/>
</dbReference>
<dbReference type="Proteomes" id="UP001057860">
    <property type="component" value="Chromosome"/>
</dbReference>
<protein>
    <submittedName>
        <fullName evidence="3">ABC transporter substrate-binding protein</fullName>
    </submittedName>
</protein>
<dbReference type="SUPFAM" id="SSF53807">
    <property type="entry name" value="Helical backbone' metal receptor"/>
    <property type="match status" value="1"/>
</dbReference>
<dbReference type="InterPro" id="IPR002491">
    <property type="entry name" value="ABC_transptr_periplasmic_BD"/>
</dbReference>
<dbReference type="Gene3D" id="3.40.50.1980">
    <property type="entry name" value="Nitrogenase molybdenum iron protein domain"/>
    <property type="match status" value="2"/>
</dbReference>
<gene>
    <name evidence="3" type="ORF">N0H69_13365</name>
</gene>
<proteinExistence type="predicted"/>
<dbReference type="EMBL" id="CP104006">
    <property type="protein sequence ID" value="UWM43708.1"/>
    <property type="molecule type" value="Genomic_DNA"/>
</dbReference>
<evidence type="ECO:0000259" key="2">
    <source>
        <dbReference type="PROSITE" id="PS50983"/>
    </source>
</evidence>
<organism evidence="3 4">
    <name type="scientific">Yersinia alsatica</name>
    <dbReference type="NCBI Taxonomy" id="2890317"/>
    <lineage>
        <taxon>Bacteria</taxon>
        <taxon>Pseudomonadati</taxon>
        <taxon>Pseudomonadota</taxon>
        <taxon>Gammaproteobacteria</taxon>
        <taxon>Enterobacterales</taxon>
        <taxon>Yersiniaceae</taxon>
        <taxon>Yersinia</taxon>
    </lineage>
</organism>
<feature type="chain" id="PRO_5047312311" evidence="1">
    <location>
        <begin position="19"/>
        <end position="271"/>
    </location>
</feature>
<evidence type="ECO:0000313" key="4">
    <source>
        <dbReference type="Proteomes" id="UP001057860"/>
    </source>
</evidence>
<sequence length="271" mass="28879">MNKWVAAFIFLISMSSLASQRIVTIGGDVSEITYALGAGNHIVARDSTSLNPAALRALPDIGYMRLLNAEGILAIKPTLILSTERAVPSRALQQAANLGIKLIYVPADKSAEKVADKIRVIAAALNQPEKGQQLIQHYQQQLATVVSTPLPVKALFIMNHAGIPPLAAGLNTAADRMFRASGLQNALQEFSGYRPLSQEGIIASAPDLLIVTTHGVKSLNGVENVWRLPGIALTPAGKQKRLLVLDDIALLGFGLQTPDILKQLRAAAESS</sequence>
<dbReference type="PANTHER" id="PTHR30535">
    <property type="entry name" value="VITAMIN B12-BINDING PROTEIN"/>
    <property type="match status" value="1"/>
</dbReference>
<reference evidence="3" key="1">
    <citation type="submission" date="2022-08" db="EMBL/GenBank/DDBJ databases">
        <authorList>
            <person name="Bogun A."/>
            <person name="Kislichkina A."/>
            <person name="Solomentsev V."/>
            <person name="Skryabin Y."/>
            <person name="Sizova A."/>
            <person name="Platonov M."/>
            <person name="Dentovskaya S."/>
        </authorList>
    </citation>
    <scope>NUCLEOTIDE SEQUENCE</scope>
    <source>
        <strain evidence="3">SCPM-O-B-7604</strain>
    </source>
</reference>
<evidence type="ECO:0000313" key="3">
    <source>
        <dbReference type="EMBL" id="UWM43708.1"/>
    </source>
</evidence>
<dbReference type="GeneID" id="75141006"/>
<accession>A0ABY5UJQ1</accession>
<dbReference type="Pfam" id="PF01497">
    <property type="entry name" value="Peripla_BP_2"/>
    <property type="match status" value="1"/>
</dbReference>
<dbReference type="InterPro" id="IPR050902">
    <property type="entry name" value="ABC_Transporter_SBP"/>
</dbReference>
<keyword evidence="1" id="KW-0732">Signal</keyword>
<evidence type="ECO:0000256" key="1">
    <source>
        <dbReference type="SAM" id="SignalP"/>
    </source>
</evidence>
<feature type="domain" description="Fe/B12 periplasmic-binding" evidence="2">
    <location>
        <begin position="21"/>
        <end position="271"/>
    </location>
</feature>
<dbReference type="RefSeq" id="WP_050134529.1">
    <property type="nucleotide sequence ID" value="NZ_CABHWO010000108.1"/>
</dbReference>
<name>A0ABY5UJQ1_9GAMM</name>
<keyword evidence="4" id="KW-1185">Reference proteome</keyword>
<dbReference type="PROSITE" id="PS50983">
    <property type="entry name" value="FE_B12_PBP"/>
    <property type="match status" value="1"/>
</dbReference>
<feature type="signal peptide" evidence="1">
    <location>
        <begin position="1"/>
        <end position="18"/>
    </location>
</feature>